<evidence type="ECO:0000256" key="1">
    <source>
        <dbReference type="SAM" id="MobiDB-lite"/>
    </source>
</evidence>
<proteinExistence type="predicted"/>
<dbReference type="EMBL" id="VSRR010024534">
    <property type="protein sequence ID" value="MPC66260.1"/>
    <property type="molecule type" value="Genomic_DNA"/>
</dbReference>
<protein>
    <submittedName>
        <fullName evidence="2">Uncharacterized protein</fullName>
    </submittedName>
</protein>
<keyword evidence="3" id="KW-1185">Reference proteome</keyword>
<dbReference type="AlphaFoldDB" id="A0A5B7H2E4"/>
<dbReference type="Proteomes" id="UP000324222">
    <property type="component" value="Unassembled WGS sequence"/>
</dbReference>
<reference evidence="2 3" key="1">
    <citation type="submission" date="2019-05" db="EMBL/GenBank/DDBJ databases">
        <title>Another draft genome of Portunus trituberculatus and its Hox gene families provides insights of decapod evolution.</title>
        <authorList>
            <person name="Jeong J.-H."/>
            <person name="Song I."/>
            <person name="Kim S."/>
            <person name="Choi T."/>
            <person name="Kim D."/>
            <person name="Ryu S."/>
            <person name="Kim W."/>
        </authorList>
    </citation>
    <scope>NUCLEOTIDE SEQUENCE [LARGE SCALE GENOMIC DNA]</scope>
    <source>
        <tissue evidence="2">Muscle</tissue>
    </source>
</reference>
<accession>A0A5B7H2E4</accession>
<sequence length="79" mass="9067">MRLTWDKGFRAKAVELDGVVAPFIPFPPPSSSRLQHRHPFSYPFPPPPPPPLPTNRGRQLNLISSYSTTRLRWNGCEER</sequence>
<comment type="caution">
    <text evidence="2">The sequence shown here is derived from an EMBL/GenBank/DDBJ whole genome shotgun (WGS) entry which is preliminary data.</text>
</comment>
<name>A0A5B7H2E4_PORTR</name>
<evidence type="ECO:0000313" key="3">
    <source>
        <dbReference type="Proteomes" id="UP000324222"/>
    </source>
</evidence>
<organism evidence="2 3">
    <name type="scientific">Portunus trituberculatus</name>
    <name type="common">Swimming crab</name>
    <name type="synonym">Neptunus trituberculatus</name>
    <dbReference type="NCBI Taxonomy" id="210409"/>
    <lineage>
        <taxon>Eukaryota</taxon>
        <taxon>Metazoa</taxon>
        <taxon>Ecdysozoa</taxon>
        <taxon>Arthropoda</taxon>
        <taxon>Crustacea</taxon>
        <taxon>Multicrustacea</taxon>
        <taxon>Malacostraca</taxon>
        <taxon>Eumalacostraca</taxon>
        <taxon>Eucarida</taxon>
        <taxon>Decapoda</taxon>
        <taxon>Pleocyemata</taxon>
        <taxon>Brachyura</taxon>
        <taxon>Eubrachyura</taxon>
        <taxon>Portunoidea</taxon>
        <taxon>Portunidae</taxon>
        <taxon>Portuninae</taxon>
        <taxon>Portunus</taxon>
    </lineage>
</organism>
<feature type="compositionally biased region" description="Pro residues" evidence="1">
    <location>
        <begin position="42"/>
        <end position="53"/>
    </location>
</feature>
<gene>
    <name evidence="2" type="ORF">E2C01_060407</name>
</gene>
<feature type="region of interest" description="Disordered" evidence="1">
    <location>
        <begin position="30"/>
        <end position="57"/>
    </location>
</feature>
<evidence type="ECO:0000313" key="2">
    <source>
        <dbReference type="EMBL" id="MPC66260.1"/>
    </source>
</evidence>